<name>A0A9Q9ASD5_9PEZI</name>
<dbReference type="Proteomes" id="UP001056384">
    <property type="component" value="Chromosome 3"/>
</dbReference>
<organism evidence="3 4">
    <name type="scientific">Septoria linicola</name>
    <dbReference type="NCBI Taxonomy" id="215465"/>
    <lineage>
        <taxon>Eukaryota</taxon>
        <taxon>Fungi</taxon>
        <taxon>Dikarya</taxon>
        <taxon>Ascomycota</taxon>
        <taxon>Pezizomycotina</taxon>
        <taxon>Dothideomycetes</taxon>
        <taxon>Dothideomycetidae</taxon>
        <taxon>Mycosphaerellales</taxon>
        <taxon>Mycosphaerellaceae</taxon>
        <taxon>Septoria</taxon>
    </lineage>
</organism>
<feature type="transmembrane region" description="Helical" evidence="2">
    <location>
        <begin position="280"/>
        <end position="305"/>
    </location>
</feature>
<keyword evidence="4" id="KW-1185">Reference proteome</keyword>
<dbReference type="InterPro" id="IPR052979">
    <property type="entry name" value="Adenylate-forming_domain"/>
</dbReference>
<protein>
    <submittedName>
        <fullName evidence="3">Ferredoxin-NADP reductase (FNR), nucleotide-binding domain-containing protein</fullName>
    </submittedName>
</protein>
<sequence>MEYTRTSQPSADPSIAGRHYSAHVYAVVHASRQSQDLTLSQLEAGIQKPETAHLPPLERRNTQSEGFVTVAASDRRASARPLRRPSPPERALSDFSIASSGVSVTEIPAPEEILEKVESQGPGTYHYVITNVSDHHSSFDSIESRLEKSISLKFELQRLDCLDDHITTRGQLRRLAEDFPMPEPKHGETYNKLRYRHFAVYQRLFACVLAINIAFIAIFAGLRSKKESMFMANDALNAVSVNIIVCLLMRQEHCINVIFRTILSLPHSCSISIRRHAAKVYCHGGIHSACGISALLWYIFFAVLATDISWMNSTYELVVPALSGVILFFLLILTIASTPWFRREYHNVWEVLHRFVGWFSVAILWGQLFCINANFSWLYSEHFGRMLVKTPSFWMLIVITLLLIYPWLYLRKVFFVAEKISSHATQLRFKTKKPIPSCVGMSLSDSPFIENHKFATIPAPDKQPGYSVIVATNGDWTKRLCESPPKYLWTRGVPTLGVARVAKIFRRVVLVATGTGIGPLMSFFNAHPDWAMRIVWSARFPCVSYGQQNISSVLRADNNAIIIDTKRTNLKEKDMPNLVSVTYAAYRDFEAEAVVVISNPAVTNEIVYSLEKRKVPAYGAIWDS</sequence>
<dbReference type="PANTHER" id="PTHR33927">
    <property type="entry name" value="TRANSMEMBRANE PROTEIN"/>
    <property type="match status" value="1"/>
</dbReference>
<feature type="transmembrane region" description="Helical" evidence="2">
    <location>
        <begin position="317"/>
        <end position="336"/>
    </location>
</feature>
<accession>A0A9Q9ASD5</accession>
<evidence type="ECO:0000313" key="3">
    <source>
        <dbReference type="EMBL" id="USW51685.1"/>
    </source>
</evidence>
<proteinExistence type="predicted"/>
<feature type="transmembrane region" description="Helical" evidence="2">
    <location>
        <begin position="391"/>
        <end position="410"/>
    </location>
</feature>
<evidence type="ECO:0000256" key="2">
    <source>
        <dbReference type="SAM" id="Phobius"/>
    </source>
</evidence>
<dbReference type="InterPro" id="IPR039261">
    <property type="entry name" value="FNR_nucleotide-bd"/>
</dbReference>
<feature type="transmembrane region" description="Helical" evidence="2">
    <location>
        <begin position="356"/>
        <end position="379"/>
    </location>
</feature>
<feature type="transmembrane region" description="Helical" evidence="2">
    <location>
        <begin position="200"/>
        <end position="222"/>
    </location>
</feature>
<dbReference type="EMBL" id="CP099420">
    <property type="protein sequence ID" value="USW51685.1"/>
    <property type="molecule type" value="Genomic_DNA"/>
</dbReference>
<dbReference type="SUPFAM" id="SSF52343">
    <property type="entry name" value="Ferredoxin reductase-like, C-terminal NADP-linked domain"/>
    <property type="match status" value="1"/>
</dbReference>
<evidence type="ECO:0000256" key="1">
    <source>
        <dbReference type="SAM" id="MobiDB-lite"/>
    </source>
</evidence>
<evidence type="ECO:0000313" key="4">
    <source>
        <dbReference type="Proteomes" id="UP001056384"/>
    </source>
</evidence>
<reference evidence="3" key="1">
    <citation type="submission" date="2022-06" db="EMBL/GenBank/DDBJ databases">
        <title>Complete genome sequences of two strains of the flax pathogen Septoria linicola.</title>
        <authorList>
            <person name="Lapalu N."/>
            <person name="Simon A."/>
            <person name="Demenou B."/>
            <person name="Paumier D."/>
            <person name="Guillot M.-P."/>
            <person name="Gout L."/>
            <person name="Valade R."/>
        </authorList>
    </citation>
    <scope>NUCLEOTIDE SEQUENCE</scope>
    <source>
        <strain evidence="3">SE15195</strain>
    </source>
</reference>
<keyword evidence="2" id="KW-0472">Membrane</keyword>
<gene>
    <name evidence="3" type="ORF">Slin15195_G050040</name>
</gene>
<keyword evidence="2" id="KW-0812">Transmembrane</keyword>
<feature type="region of interest" description="Disordered" evidence="1">
    <location>
        <begin position="70"/>
        <end position="91"/>
    </location>
</feature>
<keyword evidence="2" id="KW-1133">Transmembrane helix</keyword>
<dbReference type="PANTHER" id="PTHR33927:SF5">
    <property type="entry name" value="ENZYME, PUTATIVE (AFU_ORTHOLOGUE AFUA_8G01222)-RELATED"/>
    <property type="match status" value="1"/>
</dbReference>
<dbReference type="AlphaFoldDB" id="A0A9Q9ASD5"/>